<protein>
    <submittedName>
        <fullName evidence="1">Protein YibB</fullName>
    </submittedName>
</protein>
<accession>A0A7X1EG90</accession>
<dbReference type="AlphaFoldDB" id="A0A7X1EG90"/>
<sequence length="285" mass="33975">MNSSITIVTAFFDIGRGNWTSEKGFAPYLERKSETYIEYFKNLSTLENEMIIFTSSDLKPKIEKIREGKPTTVVTLDINKKFRNIKKRINDIQSSDEFKSKIEERQLRNPEYWSADYVLVCNLKTFFIKKAIDLKLINSEMIAWVDFGYCRTQEMTRGLSQWSYPFDKNKINLFTIKRWLNPKSINQVYDYMIKNRSFIIGGAIVATQENWLKFYNLVCRCQIQTLKHKIVDDDQGIFIMCYYYKPELMKLNYLGKNRWLYLFRMFGKKDLKTLLLRSKVLIRGK</sequence>
<reference evidence="1 2" key="1">
    <citation type="submission" date="2020-08" db="EMBL/GenBank/DDBJ databases">
        <title>Emergence and comparative genomics analysis of Citrobacter in Fennec fox imported from North Africa to China.</title>
        <authorList>
            <person name="Zheng B."/>
        </authorList>
    </citation>
    <scope>NUCLEOTIDE SEQUENCE [LARGE SCALE GENOMIC DNA]</scope>
    <source>
        <strain evidence="1 2">FF141</strain>
    </source>
</reference>
<gene>
    <name evidence="1" type="primary">yibB</name>
    <name evidence="1" type="ORF">H7I73_05325</name>
</gene>
<dbReference type="RefSeq" id="WP_085049539.1">
    <property type="nucleotide sequence ID" value="NZ_CP101080.1"/>
</dbReference>
<proteinExistence type="predicted"/>
<dbReference type="NCBIfam" id="TIGR02192">
    <property type="entry name" value="HtrL_YibB"/>
    <property type="match status" value="1"/>
</dbReference>
<organism evidence="1 2">
    <name type="scientific">Citrobacter cronae</name>
    <dbReference type="NCBI Taxonomy" id="1748967"/>
    <lineage>
        <taxon>Bacteria</taxon>
        <taxon>Pseudomonadati</taxon>
        <taxon>Pseudomonadota</taxon>
        <taxon>Gammaproteobacteria</taxon>
        <taxon>Enterobacterales</taxon>
        <taxon>Enterobacteriaceae</taxon>
        <taxon>Citrobacter</taxon>
        <taxon>Citrobacter freundii complex</taxon>
    </lineage>
</organism>
<dbReference type="EMBL" id="JACLAG010000001">
    <property type="protein sequence ID" value="MBC2619054.1"/>
    <property type="molecule type" value="Genomic_DNA"/>
</dbReference>
<comment type="caution">
    <text evidence="1">The sequence shown here is derived from an EMBL/GenBank/DDBJ whole genome shotgun (WGS) entry which is preliminary data.</text>
</comment>
<name>A0A7X1EG90_9ENTR</name>
<dbReference type="Proteomes" id="UP000548504">
    <property type="component" value="Unassembled WGS sequence"/>
</dbReference>
<evidence type="ECO:0000313" key="1">
    <source>
        <dbReference type="EMBL" id="MBC2619054.1"/>
    </source>
</evidence>
<dbReference type="InterPro" id="IPR011735">
    <property type="entry name" value="WlaTC/HtrL_glycosyltransf"/>
</dbReference>
<evidence type="ECO:0000313" key="2">
    <source>
        <dbReference type="Proteomes" id="UP000548504"/>
    </source>
</evidence>
<dbReference type="Pfam" id="PF09612">
    <property type="entry name" value="HtrL_YibB"/>
    <property type="match status" value="1"/>
</dbReference>
<dbReference type="NCBIfam" id="NF008462">
    <property type="entry name" value="PRK11346.1"/>
    <property type="match status" value="1"/>
</dbReference>